<accession>A0ACC3SBT7</accession>
<organism evidence="1 2">
    <name type="scientific">Zalaria obscura</name>
    <dbReference type="NCBI Taxonomy" id="2024903"/>
    <lineage>
        <taxon>Eukaryota</taxon>
        <taxon>Fungi</taxon>
        <taxon>Dikarya</taxon>
        <taxon>Ascomycota</taxon>
        <taxon>Pezizomycotina</taxon>
        <taxon>Dothideomycetes</taxon>
        <taxon>Dothideomycetidae</taxon>
        <taxon>Dothideales</taxon>
        <taxon>Zalariaceae</taxon>
        <taxon>Zalaria</taxon>
    </lineage>
</organism>
<dbReference type="Proteomes" id="UP001320706">
    <property type="component" value="Unassembled WGS sequence"/>
</dbReference>
<comment type="caution">
    <text evidence="1">The sequence shown here is derived from an EMBL/GenBank/DDBJ whole genome shotgun (WGS) entry which is preliminary data.</text>
</comment>
<proteinExistence type="predicted"/>
<evidence type="ECO:0000313" key="1">
    <source>
        <dbReference type="EMBL" id="KAK8202165.1"/>
    </source>
</evidence>
<sequence>MDTLGIVPPISPPPGSSEQLALLLPYSAGLSFLQLAVNLTGTLAREEKRWATHVEWTSHFCPSADVGSLSWLGGVFAERPSDLMWRQIAGQQPPAAQHT</sequence>
<reference evidence="1" key="1">
    <citation type="submission" date="2024-02" db="EMBL/GenBank/DDBJ databases">
        <title>Metagenome Assembled Genome of Zalaria obscura JY119.</title>
        <authorList>
            <person name="Vighnesh L."/>
            <person name="Jagadeeshwari U."/>
            <person name="Venkata Ramana C."/>
            <person name="Sasikala C."/>
        </authorList>
    </citation>
    <scope>NUCLEOTIDE SEQUENCE</scope>
    <source>
        <strain evidence="1">JY119</strain>
    </source>
</reference>
<dbReference type="EMBL" id="JAMKPW020000033">
    <property type="protein sequence ID" value="KAK8202165.1"/>
    <property type="molecule type" value="Genomic_DNA"/>
</dbReference>
<keyword evidence="2" id="KW-1185">Reference proteome</keyword>
<name>A0ACC3SBT7_9PEZI</name>
<gene>
    <name evidence="1" type="ORF">M8818_005691</name>
</gene>
<evidence type="ECO:0000313" key="2">
    <source>
        <dbReference type="Proteomes" id="UP001320706"/>
    </source>
</evidence>
<protein>
    <submittedName>
        <fullName evidence="1">Uncharacterized protein</fullName>
    </submittedName>
</protein>